<accession>A0A0F7VS15</accession>
<organism evidence="1 2">
    <name type="scientific">Streptomyces leeuwenhoekii</name>
    <dbReference type="NCBI Taxonomy" id="1437453"/>
    <lineage>
        <taxon>Bacteria</taxon>
        <taxon>Bacillati</taxon>
        <taxon>Actinomycetota</taxon>
        <taxon>Actinomycetes</taxon>
        <taxon>Kitasatosporales</taxon>
        <taxon>Streptomycetaceae</taxon>
        <taxon>Streptomyces</taxon>
    </lineage>
</organism>
<dbReference type="Proteomes" id="UP000035016">
    <property type="component" value="Chromosome Chromosome"/>
</dbReference>
<dbReference type="AlphaFoldDB" id="A0A0F7VS15"/>
<dbReference type="KEGG" id="sle:sle_01940"/>
<reference evidence="1 2" key="1">
    <citation type="submission" date="2015-02" db="EMBL/GenBank/DDBJ databases">
        <authorList>
            <person name="Gomez-Escribano P.J."/>
        </authorList>
    </citation>
    <scope>NUCLEOTIDE SEQUENCE [LARGE SCALE GENOMIC DNA]</scope>
    <source>
        <strain evidence="2">C34 (DSM 42122 / NRRL B-24963)</strain>
    </source>
</reference>
<dbReference type="EMBL" id="LN831790">
    <property type="protein sequence ID" value="CQR59656.1"/>
    <property type="molecule type" value="Genomic_DNA"/>
</dbReference>
<dbReference type="InterPro" id="IPR036170">
    <property type="entry name" value="YezG-like_sf"/>
</dbReference>
<evidence type="ECO:0000313" key="2">
    <source>
        <dbReference type="Proteomes" id="UP000035016"/>
    </source>
</evidence>
<dbReference type="RefSeq" id="WP_049976700.1">
    <property type="nucleotide sequence ID" value="NZ_AZSD01000044.1"/>
</dbReference>
<sequence>MTSEPPLSAQARLIGTVAAELAAAVPGEWERVDFEVSVVDRYTAARCRVVRDGGTVAQITPAPRPPADSLAELRAAMHTPGAGTWFTMRLTVTAAGRAVTDFSYDDEPGFRVPPGPEAYARDLARFPRDADKRPSWLREQLADAALTPRQRRLAGLGRALLRRAAGGDVPLAVTALPEDDAVVVAHRVRGGGSVYVAPDETVLFAGSAASPHEAIEVFRSGRRTPVEHFRPAGTATAPGPVPRPPYTVPDRLTETLATELAAAQPGEWDRIRFTASVVDGRTQTHCLAEHGGMPMPAVVATTAAFEEALAELRAAMYTPGSGTWFTVRLTFTPGDLAEAAFDHDDEPLFLPPLVPEAYERDLARFPREPGKQPTWLRVRLSWAALTPRQRQLAERGRRFLEGPPAFGDSRLLFPVTVLPEEEAVVVTSSRTGQKAYVAADETVRALP</sequence>
<proteinExistence type="predicted"/>
<gene>
    <name evidence="1" type="primary">sle_01940</name>
</gene>
<evidence type="ECO:0000313" key="1">
    <source>
        <dbReference type="EMBL" id="CQR59656.1"/>
    </source>
</evidence>
<dbReference type="SUPFAM" id="SSF160424">
    <property type="entry name" value="BH3703-like"/>
    <property type="match status" value="2"/>
</dbReference>
<protein>
    <submittedName>
        <fullName evidence="1">Uncharacterized protein</fullName>
    </submittedName>
</protein>
<name>A0A0F7VS15_STRLW</name>